<feature type="transmembrane region" description="Helical" evidence="1">
    <location>
        <begin position="18"/>
        <end position="40"/>
    </location>
</feature>
<name>A0A1I4GNH9_9HYPH</name>
<keyword evidence="1" id="KW-0812">Transmembrane</keyword>
<dbReference type="AlphaFoldDB" id="A0A1I4GNH9"/>
<reference evidence="3" key="1">
    <citation type="submission" date="2016-10" db="EMBL/GenBank/DDBJ databases">
        <authorList>
            <person name="Varghese N."/>
            <person name="Submissions S."/>
        </authorList>
    </citation>
    <scope>NUCLEOTIDE SEQUENCE [LARGE SCALE GENOMIC DNA]</scope>
    <source>
        <strain evidence="3">BL36</strain>
    </source>
</reference>
<accession>A0A1I4GNH9</accession>
<sequence>MHQPLGGDAFESEYGGEVFVLVLATLAGGILTCLCAWPWFGLGALLLAPFGAGSAAVFAGLLLAALRSRPPATLHKPVLGAQPEAPPVIANDTLAGHRRRA</sequence>
<proteinExistence type="predicted"/>
<keyword evidence="1" id="KW-0472">Membrane</keyword>
<dbReference type="EMBL" id="FOTK01000003">
    <property type="protein sequence ID" value="SFL31459.1"/>
    <property type="molecule type" value="Genomic_DNA"/>
</dbReference>
<dbReference type="OrthoDB" id="8002264at2"/>
<dbReference type="Proteomes" id="UP000199048">
    <property type="component" value="Unassembled WGS sequence"/>
</dbReference>
<dbReference type="RefSeq" id="WP_092037560.1">
    <property type="nucleotide sequence ID" value="NZ_FOTK01000003.1"/>
</dbReference>
<gene>
    <name evidence="2" type="ORF">SAMN05192568_1003120</name>
</gene>
<feature type="transmembrane region" description="Helical" evidence="1">
    <location>
        <begin position="46"/>
        <end position="66"/>
    </location>
</feature>
<evidence type="ECO:0000313" key="3">
    <source>
        <dbReference type="Proteomes" id="UP000199048"/>
    </source>
</evidence>
<evidence type="ECO:0000256" key="1">
    <source>
        <dbReference type="SAM" id="Phobius"/>
    </source>
</evidence>
<protein>
    <submittedName>
        <fullName evidence="2">Uncharacterized protein</fullName>
    </submittedName>
</protein>
<keyword evidence="3" id="KW-1185">Reference proteome</keyword>
<evidence type="ECO:0000313" key="2">
    <source>
        <dbReference type="EMBL" id="SFL31459.1"/>
    </source>
</evidence>
<organism evidence="2 3">
    <name type="scientific">Methylobacterium pseudosasicola</name>
    <dbReference type="NCBI Taxonomy" id="582667"/>
    <lineage>
        <taxon>Bacteria</taxon>
        <taxon>Pseudomonadati</taxon>
        <taxon>Pseudomonadota</taxon>
        <taxon>Alphaproteobacteria</taxon>
        <taxon>Hyphomicrobiales</taxon>
        <taxon>Methylobacteriaceae</taxon>
        <taxon>Methylobacterium</taxon>
    </lineage>
</organism>
<keyword evidence="1" id="KW-1133">Transmembrane helix</keyword>